<comment type="caution">
    <text evidence="1">The sequence shown here is derived from an EMBL/GenBank/DDBJ whole genome shotgun (WGS) entry which is preliminary data.</text>
</comment>
<protein>
    <submittedName>
        <fullName evidence="1">Uncharacterized protein</fullName>
    </submittedName>
</protein>
<proteinExistence type="predicted"/>
<gene>
    <name evidence="1" type="ORF">appser6_20950</name>
</gene>
<dbReference type="Proteomes" id="UP000005341">
    <property type="component" value="Unassembled WGS sequence"/>
</dbReference>
<organism evidence="1 2">
    <name type="scientific">Actinobacillus pleuropneumoniae serovar 6 str. Femo</name>
    <dbReference type="NCBI Taxonomy" id="754256"/>
    <lineage>
        <taxon>Bacteria</taxon>
        <taxon>Pseudomonadati</taxon>
        <taxon>Pseudomonadota</taxon>
        <taxon>Gammaproteobacteria</taxon>
        <taxon>Pasteurellales</taxon>
        <taxon>Pasteurellaceae</taxon>
        <taxon>Actinobacillus</taxon>
    </lineage>
</organism>
<name>A0A828PQ69_ACTPL</name>
<reference evidence="1 2" key="1">
    <citation type="journal article" date="2010" name="J. Bacteriol.">
        <title>Comparative genomic characterization of Actinobacillus pleuropneumoniae.</title>
        <authorList>
            <person name="Xu Z."/>
            <person name="Chen X."/>
            <person name="Li L."/>
            <person name="Li T."/>
            <person name="Wang S."/>
            <person name="Chen H."/>
            <person name="Zhou R."/>
        </authorList>
    </citation>
    <scope>NUCLEOTIDE SEQUENCE [LARGE SCALE GENOMIC DNA]</scope>
    <source>
        <strain evidence="1 2">Femo</strain>
    </source>
</reference>
<dbReference type="AlphaFoldDB" id="A0A828PQ69"/>
<sequence>MKRNVFVFGNCKRSDFSKILQKIGEIRPLNLREFYGFTTLPRMSA</sequence>
<evidence type="ECO:0000313" key="1">
    <source>
        <dbReference type="EMBL" id="EFM90887.1"/>
    </source>
</evidence>
<dbReference type="EMBL" id="ADOG01000041">
    <property type="protein sequence ID" value="EFM90887.1"/>
    <property type="molecule type" value="Genomic_DNA"/>
</dbReference>
<accession>A0A828PQ69</accession>
<evidence type="ECO:0000313" key="2">
    <source>
        <dbReference type="Proteomes" id="UP000005341"/>
    </source>
</evidence>